<dbReference type="AlphaFoldDB" id="A0A8X6FWA3"/>
<protein>
    <submittedName>
        <fullName evidence="1">Uncharacterized protein</fullName>
    </submittedName>
</protein>
<evidence type="ECO:0000313" key="1">
    <source>
        <dbReference type="EMBL" id="GFQ89862.1"/>
    </source>
</evidence>
<sequence>MVICRSGSETQKVVLPVSRRSIDGRGQIFRYRLQHVTTPEEIDQVYKWALATDPLFGRILHSNQGFPYLSHLKEADFETCGDRVDMTRRSASGESSRPSLIKRDVQSSDTNTWHLNGLSVVLSCTSRGLTTAVYTNYFYREGLHIPKTHADRKIIRGYVGLREN</sequence>
<accession>A0A8X6FWA3</accession>
<proteinExistence type="predicted"/>
<evidence type="ECO:0000313" key="2">
    <source>
        <dbReference type="Proteomes" id="UP000887116"/>
    </source>
</evidence>
<reference evidence="1" key="1">
    <citation type="submission" date="2020-07" db="EMBL/GenBank/DDBJ databases">
        <title>Multicomponent nature underlies the extraordinary mechanical properties of spider dragline silk.</title>
        <authorList>
            <person name="Kono N."/>
            <person name="Nakamura H."/>
            <person name="Mori M."/>
            <person name="Yoshida Y."/>
            <person name="Ohtoshi R."/>
            <person name="Malay A.D."/>
            <person name="Moran D.A.P."/>
            <person name="Tomita M."/>
            <person name="Numata K."/>
            <person name="Arakawa K."/>
        </authorList>
    </citation>
    <scope>NUCLEOTIDE SEQUENCE</scope>
</reference>
<organism evidence="1 2">
    <name type="scientific">Trichonephila clavata</name>
    <name type="common">Joro spider</name>
    <name type="synonym">Nephila clavata</name>
    <dbReference type="NCBI Taxonomy" id="2740835"/>
    <lineage>
        <taxon>Eukaryota</taxon>
        <taxon>Metazoa</taxon>
        <taxon>Ecdysozoa</taxon>
        <taxon>Arthropoda</taxon>
        <taxon>Chelicerata</taxon>
        <taxon>Arachnida</taxon>
        <taxon>Araneae</taxon>
        <taxon>Araneomorphae</taxon>
        <taxon>Entelegynae</taxon>
        <taxon>Araneoidea</taxon>
        <taxon>Nephilidae</taxon>
        <taxon>Trichonephila</taxon>
    </lineage>
</organism>
<keyword evidence="2" id="KW-1185">Reference proteome</keyword>
<dbReference type="Proteomes" id="UP000887116">
    <property type="component" value="Unassembled WGS sequence"/>
</dbReference>
<gene>
    <name evidence="1" type="ORF">TNCT_372031</name>
</gene>
<name>A0A8X6FWA3_TRICU</name>
<comment type="caution">
    <text evidence="1">The sequence shown here is derived from an EMBL/GenBank/DDBJ whole genome shotgun (WGS) entry which is preliminary data.</text>
</comment>
<dbReference type="EMBL" id="BMAO01023610">
    <property type="protein sequence ID" value="GFQ89862.1"/>
    <property type="molecule type" value="Genomic_DNA"/>
</dbReference>